<feature type="chain" id="PRO_5008052239" evidence="2">
    <location>
        <begin position="23"/>
        <end position="182"/>
    </location>
</feature>
<comment type="caution">
    <text evidence="3">The sequence shown here is derived from an EMBL/GenBank/DDBJ whole genome shotgun (WGS) entry which is preliminary data.</text>
</comment>
<evidence type="ECO:0000256" key="1">
    <source>
        <dbReference type="SAM" id="MobiDB-lite"/>
    </source>
</evidence>
<dbReference type="AlphaFoldDB" id="A0A176W2R2"/>
<name>A0A176W2R2_MARPO</name>
<evidence type="ECO:0000313" key="3">
    <source>
        <dbReference type="EMBL" id="OAE27347.1"/>
    </source>
</evidence>
<reference evidence="3" key="1">
    <citation type="submission" date="2016-03" db="EMBL/GenBank/DDBJ databases">
        <title>Mechanisms controlling the formation of the plant cell surface in tip-growing cells are functionally conserved among land plants.</title>
        <authorList>
            <person name="Honkanen S."/>
            <person name="Jones V.A."/>
            <person name="Morieri G."/>
            <person name="Champion C."/>
            <person name="Hetherington A.J."/>
            <person name="Kelly S."/>
            <person name="Saint-Marcoux D."/>
            <person name="Proust H."/>
            <person name="Prescott H."/>
            <person name="Dolan L."/>
        </authorList>
    </citation>
    <scope>NUCLEOTIDE SEQUENCE [LARGE SCALE GENOMIC DNA]</scope>
    <source>
        <tissue evidence="3">Whole gametophyte</tissue>
    </source>
</reference>
<evidence type="ECO:0000313" key="4">
    <source>
        <dbReference type="Proteomes" id="UP000077202"/>
    </source>
</evidence>
<evidence type="ECO:0000256" key="2">
    <source>
        <dbReference type="SAM" id="SignalP"/>
    </source>
</evidence>
<feature type="compositionally biased region" description="Basic residues" evidence="1">
    <location>
        <begin position="41"/>
        <end position="50"/>
    </location>
</feature>
<proteinExistence type="predicted"/>
<keyword evidence="4" id="KW-1185">Reference proteome</keyword>
<protein>
    <submittedName>
        <fullName evidence="3">Uncharacterized protein</fullName>
    </submittedName>
</protein>
<feature type="signal peptide" evidence="2">
    <location>
        <begin position="1"/>
        <end position="22"/>
    </location>
</feature>
<sequence>MAPTASWARASLCVVALVAAFAATYHLPAINDAGSTDNPRPRRHQLHHGRGGGPRGRFTSDHPLRRVTGPAGAGAMVLMPSRAEVSQRSTLGSMYRCMRGSIDRSIDGLNDLELAIGLHLTPCLDGEISGHSDAQSNCFWYRARSVRHRKIEWNITGADEHGCELCKYIVPLAHNCWSSTQP</sequence>
<accession>A0A176W2R2</accession>
<dbReference type="EMBL" id="LVLJ01001919">
    <property type="protein sequence ID" value="OAE27347.1"/>
    <property type="molecule type" value="Genomic_DNA"/>
</dbReference>
<dbReference type="Proteomes" id="UP000077202">
    <property type="component" value="Unassembled WGS sequence"/>
</dbReference>
<gene>
    <name evidence="3" type="ORF">AXG93_441s1080</name>
</gene>
<feature type="region of interest" description="Disordered" evidence="1">
    <location>
        <begin position="31"/>
        <end position="65"/>
    </location>
</feature>
<keyword evidence="2" id="KW-0732">Signal</keyword>
<organism evidence="3 4">
    <name type="scientific">Marchantia polymorpha subsp. ruderalis</name>
    <dbReference type="NCBI Taxonomy" id="1480154"/>
    <lineage>
        <taxon>Eukaryota</taxon>
        <taxon>Viridiplantae</taxon>
        <taxon>Streptophyta</taxon>
        <taxon>Embryophyta</taxon>
        <taxon>Marchantiophyta</taxon>
        <taxon>Marchantiopsida</taxon>
        <taxon>Marchantiidae</taxon>
        <taxon>Marchantiales</taxon>
        <taxon>Marchantiaceae</taxon>
        <taxon>Marchantia</taxon>
    </lineage>
</organism>